<dbReference type="PANTHER" id="PTHR35399:SF2">
    <property type="entry name" value="DUF839 DOMAIN-CONTAINING PROTEIN"/>
    <property type="match status" value="1"/>
</dbReference>
<dbReference type="EMBL" id="CP015243">
    <property type="protein sequence ID" value="ANF56648.1"/>
    <property type="molecule type" value="Genomic_DNA"/>
</dbReference>
<keyword evidence="3" id="KW-1185">Reference proteome</keyword>
<dbReference type="PANTHER" id="PTHR35399">
    <property type="entry name" value="SLR8030 PROTEIN"/>
    <property type="match status" value="1"/>
</dbReference>
<dbReference type="Proteomes" id="UP000077875">
    <property type="component" value="Chromosome"/>
</dbReference>
<dbReference type="Pfam" id="PF05787">
    <property type="entry name" value="PhoX"/>
    <property type="match status" value="1"/>
</dbReference>
<protein>
    <submittedName>
        <fullName evidence="2">dTDP-glucose 4,6-dehydratase</fullName>
    </submittedName>
</protein>
<feature type="region of interest" description="Disordered" evidence="1">
    <location>
        <begin position="299"/>
        <end position="318"/>
    </location>
</feature>
<dbReference type="PROSITE" id="PS51318">
    <property type="entry name" value="TAT"/>
    <property type="match status" value="1"/>
</dbReference>
<sequence length="713" mass="77877">MSKEVEDHRIHNRSGNLPFAAIVERRLSRRSVMCGGLGLAAATMLGGFGWPGASRAADGAARAPLSLGFASLAPRMTDAVVVPEGYVAQVLIPWGTPLVSGMAQWHPDLDPTPDFQAASTGMHHDGMYHFALDGADSSDDFLLVLNHEYLDQSALWAARGGPTNAKQGARPLDEARTEINAHGVCVVRVRRDEQGHWAPVLDDPRNRRITTATPMLLAGPLRGSRHAVTAYSPQGTQTRGTNNNCACGYTPWGTYLTCEENWSEIFVNRAEQDPDQLRLGLAESRSIYGWETVEGGVDGEFERFDNTPRGDDPRGDYRNEARTYGYVVEIDPYDPERPIYKRTALGRFRHEGCWPGKLVAGQPVVFYTGHDARNEYIYKFVSRAPWDPSDANRPGERYDRQAIGAKYMDHGTLYVARFDEDGSGEWLPLAEDTPVPEQGRTLGEIYGDLAGIIVNTCDAADLLGATPMDRPEWGTVDPSSGEVYMSLTNNSKRTEADSAARFTQEGESIGTPGVGYATAPVNAANPRPDNDYGQVIRWVERDGEHERFDWEIFVFGAAPGEAADNRSGLDDANAFASPDGLWYDQRGEGEGILWIQTDNGIDKGRDNAVAEMVNDQVLAVVPGALSRREGAASVVDPSNQAELKRFAIVPNQAEVTGIFATPDRTALFINVQHPGNWPAYDSADATLAPSAQVRPRSSTVVIQRRDGGRIGEA</sequence>
<dbReference type="RefSeq" id="WP_064121625.1">
    <property type="nucleotide sequence ID" value="NZ_CP015243.1"/>
</dbReference>
<accession>A0A172YBQ8</accession>
<gene>
    <name evidence="2" type="ORF">A5892_03535</name>
</gene>
<dbReference type="STRING" id="376489.A5892_03535"/>
<proteinExistence type="predicted"/>
<dbReference type="AlphaFoldDB" id="A0A172YBQ8"/>
<reference evidence="2 3" key="1">
    <citation type="submission" date="2016-04" db="EMBL/GenBank/DDBJ databases">
        <title>Complete Genome Sequence of Halotalea alkalilenta IHB B 13600.</title>
        <authorList>
            <person name="Swarnkar M.K."/>
            <person name="Sharma A."/>
            <person name="Kaushal K."/>
            <person name="Soni R."/>
            <person name="Rana S."/>
            <person name="Singh A.K."/>
            <person name="Gulati A."/>
        </authorList>
    </citation>
    <scope>NUCLEOTIDE SEQUENCE [LARGE SCALE GENOMIC DNA]</scope>
    <source>
        <strain evidence="2 3">IHB B 13600</strain>
    </source>
</reference>
<evidence type="ECO:0000256" key="1">
    <source>
        <dbReference type="SAM" id="MobiDB-lite"/>
    </source>
</evidence>
<name>A0A172YBQ8_9GAMM</name>
<dbReference type="InterPro" id="IPR006311">
    <property type="entry name" value="TAT_signal"/>
</dbReference>
<feature type="compositionally biased region" description="Basic and acidic residues" evidence="1">
    <location>
        <begin position="300"/>
        <end position="318"/>
    </location>
</feature>
<organism evidence="2 3">
    <name type="scientific">Halotalea alkalilenta</name>
    <dbReference type="NCBI Taxonomy" id="376489"/>
    <lineage>
        <taxon>Bacteria</taxon>
        <taxon>Pseudomonadati</taxon>
        <taxon>Pseudomonadota</taxon>
        <taxon>Gammaproteobacteria</taxon>
        <taxon>Oceanospirillales</taxon>
        <taxon>Halomonadaceae</taxon>
        <taxon>Halotalea</taxon>
    </lineage>
</organism>
<evidence type="ECO:0000313" key="3">
    <source>
        <dbReference type="Proteomes" id="UP000077875"/>
    </source>
</evidence>
<dbReference type="InterPro" id="IPR008557">
    <property type="entry name" value="PhoX"/>
</dbReference>
<evidence type="ECO:0000313" key="2">
    <source>
        <dbReference type="EMBL" id="ANF56648.1"/>
    </source>
</evidence>
<dbReference type="KEGG" id="haa:A5892_03535"/>